<evidence type="ECO:0000259" key="2">
    <source>
        <dbReference type="Pfam" id="PF07992"/>
    </source>
</evidence>
<dbReference type="PRINTS" id="PR00368">
    <property type="entry name" value="FADPNR"/>
</dbReference>
<organism evidence="3 4">
    <name type="scientific">Streptomyces cacaoi</name>
    <dbReference type="NCBI Taxonomy" id="1898"/>
    <lineage>
        <taxon>Bacteria</taxon>
        <taxon>Bacillati</taxon>
        <taxon>Actinomycetota</taxon>
        <taxon>Actinomycetes</taxon>
        <taxon>Kitasatosporales</taxon>
        <taxon>Streptomycetaceae</taxon>
        <taxon>Streptomyces</taxon>
    </lineage>
</organism>
<feature type="domain" description="FAD/NAD(P)-binding" evidence="2">
    <location>
        <begin position="19"/>
        <end position="138"/>
    </location>
</feature>
<protein>
    <submittedName>
        <fullName evidence="3">Oxidoreductase</fullName>
    </submittedName>
</protein>
<dbReference type="RefSeq" id="WP_086814732.1">
    <property type="nucleotide sequence ID" value="NZ_BJMM01000095.1"/>
</dbReference>
<evidence type="ECO:0000256" key="1">
    <source>
        <dbReference type="ARBA" id="ARBA00023002"/>
    </source>
</evidence>
<dbReference type="Pfam" id="PF07992">
    <property type="entry name" value="Pyr_redox_2"/>
    <property type="match status" value="1"/>
</dbReference>
<accession>A0A4Y3RA18</accession>
<evidence type="ECO:0000313" key="3">
    <source>
        <dbReference type="EMBL" id="GEB54249.1"/>
    </source>
</evidence>
<dbReference type="EMBL" id="BJMM01000095">
    <property type="protein sequence ID" value="GEB54249.1"/>
    <property type="molecule type" value="Genomic_DNA"/>
</dbReference>
<evidence type="ECO:0000313" key="4">
    <source>
        <dbReference type="Proteomes" id="UP000319210"/>
    </source>
</evidence>
<dbReference type="InterPro" id="IPR051691">
    <property type="entry name" value="Metab_Enz_Cyan_OpOx_G3PDH"/>
</dbReference>
<dbReference type="InterPro" id="IPR036188">
    <property type="entry name" value="FAD/NAD-bd_sf"/>
</dbReference>
<dbReference type="SUPFAM" id="SSF51905">
    <property type="entry name" value="FAD/NAD(P)-binding domain"/>
    <property type="match status" value="1"/>
</dbReference>
<dbReference type="OrthoDB" id="4289510at2"/>
<proteinExistence type="predicted"/>
<dbReference type="GO" id="GO:0016491">
    <property type="term" value="F:oxidoreductase activity"/>
    <property type="evidence" value="ECO:0007669"/>
    <property type="project" value="UniProtKB-KW"/>
</dbReference>
<dbReference type="PRINTS" id="PR00469">
    <property type="entry name" value="PNDRDTASEII"/>
</dbReference>
<dbReference type="AlphaFoldDB" id="A0A4Y3RA18"/>
<name>A0A4Y3RA18_STRCI</name>
<gene>
    <name evidence="3" type="ORF">SCA03_68000</name>
</gene>
<dbReference type="InterPro" id="IPR023753">
    <property type="entry name" value="FAD/NAD-binding_dom"/>
</dbReference>
<dbReference type="Gene3D" id="3.50.50.60">
    <property type="entry name" value="FAD/NAD(P)-binding domain"/>
    <property type="match status" value="1"/>
</dbReference>
<sequence>MVDEDTTAPGVVDGTPPGRLLVVGGGPAGTAAALMAASVGVPVTLVEAEERTGGTLWHITALENVPGGWTSGPQLARATQADLDRLEGEGRCVRVRDRAVGVVAHPGHAEVALATGPVLTGGAVVVATGVRPVPVPGPDEPTQGEGPGWLTVEQPEAPLPAGPVPAAPVPALRDTGPLPDGAHALVLGADRPLGTWLRAHPGAAVTLDVLHPASETYKTAEVAGDPRVRLHEVAAATLTHTADGARAAARRPDGTALTLAAPRVLANLGARPAPPAGSLRPGPDGHCPPASQPRRLFTAGDLRAAGHQRVVTAQGSGAEAALSAYYTYWAGRGRRACG</sequence>
<dbReference type="PANTHER" id="PTHR42949">
    <property type="entry name" value="ANAEROBIC GLYCEROL-3-PHOSPHATE DEHYDROGENASE SUBUNIT B"/>
    <property type="match status" value="1"/>
</dbReference>
<dbReference type="Proteomes" id="UP000319210">
    <property type="component" value="Unassembled WGS sequence"/>
</dbReference>
<comment type="caution">
    <text evidence="3">The sequence shown here is derived from an EMBL/GenBank/DDBJ whole genome shotgun (WGS) entry which is preliminary data.</text>
</comment>
<keyword evidence="4" id="KW-1185">Reference proteome</keyword>
<dbReference type="PANTHER" id="PTHR42949:SF3">
    <property type="entry name" value="ANAEROBIC GLYCEROL-3-PHOSPHATE DEHYDROGENASE SUBUNIT B"/>
    <property type="match status" value="1"/>
</dbReference>
<keyword evidence="1" id="KW-0560">Oxidoreductase</keyword>
<reference evidence="3 4" key="1">
    <citation type="submission" date="2019-06" db="EMBL/GenBank/DDBJ databases">
        <title>Whole genome shotgun sequence of Streptomyces cacaoi subsp. cacaoi NBRC 12748.</title>
        <authorList>
            <person name="Hosoyama A."/>
            <person name="Uohara A."/>
            <person name="Ohji S."/>
            <person name="Ichikawa N."/>
        </authorList>
    </citation>
    <scope>NUCLEOTIDE SEQUENCE [LARGE SCALE GENOMIC DNA]</scope>
    <source>
        <strain evidence="3 4">NBRC 12748</strain>
    </source>
</reference>